<organism evidence="3 4">
    <name type="scientific">Helicobacter cinaedi</name>
    <dbReference type="NCBI Taxonomy" id="213"/>
    <lineage>
        <taxon>Bacteria</taxon>
        <taxon>Pseudomonadati</taxon>
        <taxon>Campylobacterota</taxon>
        <taxon>Epsilonproteobacteria</taxon>
        <taxon>Campylobacterales</taxon>
        <taxon>Helicobacteraceae</taxon>
        <taxon>Helicobacter</taxon>
    </lineage>
</organism>
<name>A0A377JMZ2_9HELI</name>
<keyword evidence="2 3" id="KW-0808">Transferase</keyword>
<dbReference type="EC" id="2.1.1.-" evidence="3"/>
<dbReference type="EC" id="2.1.1.171" evidence="3"/>
<dbReference type="PANTHER" id="PTHR43542:SF1">
    <property type="entry name" value="METHYLTRANSFERASE"/>
    <property type="match status" value="1"/>
</dbReference>
<protein>
    <submittedName>
        <fullName evidence="3">Putative methyltransferase</fullName>
        <ecNumber evidence="3">2.1.1.-</ecNumber>
        <ecNumber evidence="3">2.1.1.171</ecNumber>
    </submittedName>
</protein>
<dbReference type="Gene3D" id="3.40.50.150">
    <property type="entry name" value="Vaccinia Virus protein VP39"/>
    <property type="match status" value="1"/>
</dbReference>
<dbReference type="GO" id="GO:0052913">
    <property type="term" value="F:16S rRNA (guanine(966)-N(2))-methyltransferase activity"/>
    <property type="evidence" value="ECO:0007669"/>
    <property type="project" value="UniProtKB-EC"/>
</dbReference>
<dbReference type="PANTHER" id="PTHR43542">
    <property type="entry name" value="METHYLTRANSFERASE"/>
    <property type="match status" value="1"/>
</dbReference>
<proteinExistence type="predicted"/>
<dbReference type="PIRSF" id="PIRSF004553">
    <property type="entry name" value="CHP00095"/>
    <property type="match status" value="1"/>
</dbReference>
<dbReference type="EMBL" id="UGHZ01000001">
    <property type="protein sequence ID" value="STP09118.1"/>
    <property type="molecule type" value="Genomic_DNA"/>
</dbReference>
<dbReference type="SUPFAM" id="SSF53335">
    <property type="entry name" value="S-adenosyl-L-methionine-dependent methyltransferases"/>
    <property type="match status" value="1"/>
</dbReference>
<accession>A0A377JMZ2</accession>
<dbReference type="NCBIfam" id="TIGR00095">
    <property type="entry name" value="16S rRNA (guanine(966)-N(2))-methyltransferase RsmD"/>
    <property type="match status" value="1"/>
</dbReference>
<dbReference type="RefSeq" id="WP_115025879.1">
    <property type="nucleotide sequence ID" value="NZ_UGHZ01000001.1"/>
</dbReference>
<dbReference type="InterPro" id="IPR029063">
    <property type="entry name" value="SAM-dependent_MTases_sf"/>
</dbReference>
<sequence>MAKAPRVKAQMIKTKGANDKQPRFHIQSGVLKHLKLIWNAKSSTRPTKSIVKESFFNTMKSEIIDCVFIEGFGGCGSMGIEALSLGASEAVFYEIDTEAYKILCQNLANAKNVAQKLGKILKFSTFNADFFSTDIFTQGFIHTQKAILYLDPPFCIRQGMQNIYERLFALVRNLKPCGVRFIVFEHLSGYNMPEMLGVYMRYKMRSFGKSTLTYYIAKD</sequence>
<evidence type="ECO:0000313" key="3">
    <source>
        <dbReference type="EMBL" id="STP09118.1"/>
    </source>
</evidence>
<dbReference type="AlphaFoldDB" id="A0A377JMZ2"/>
<reference evidence="3 4" key="1">
    <citation type="submission" date="2018-06" db="EMBL/GenBank/DDBJ databases">
        <authorList>
            <consortium name="Pathogen Informatics"/>
            <person name="Doyle S."/>
        </authorList>
    </citation>
    <scope>NUCLEOTIDE SEQUENCE [LARGE SCALE GENOMIC DNA]</scope>
    <source>
        <strain evidence="3 4">NCTC12221</strain>
    </source>
</reference>
<dbReference type="Pfam" id="PF03602">
    <property type="entry name" value="Cons_hypoth95"/>
    <property type="match status" value="1"/>
</dbReference>
<evidence type="ECO:0000313" key="4">
    <source>
        <dbReference type="Proteomes" id="UP000255335"/>
    </source>
</evidence>
<dbReference type="Proteomes" id="UP000255335">
    <property type="component" value="Unassembled WGS sequence"/>
</dbReference>
<evidence type="ECO:0000256" key="2">
    <source>
        <dbReference type="ARBA" id="ARBA00022679"/>
    </source>
</evidence>
<evidence type="ECO:0000256" key="1">
    <source>
        <dbReference type="ARBA" id="ARBA00022603"/>
    </source>
</evidence>
<keyword evidence="1 3" id="KW-0489">Methyltransferase</keyword>
<gene>
    <name evidence="3" type="primary">rsmD</name>
    <name evidence="3" type="ORF">NCTC12221_00548</name>
</gene>
<dbReference type="InterPro" id="IPR004398">
    <property type="entry name" value="RNA_MeTrfase_RsmD"/>
</dbReference>